<dbReference type="GO" id="GO:0016787">
    <property type="term" value="F:hydrolase activity"/>
    <property type="evidence" value="ECO:0007669"/>
    <property type="project" value="UniProtKB-KW"/>
</dbReference>
<reference evidence="9 10" key="1">
    <citation type="submission" date="2021-06" db="EMBL/GenBank/DDBJ databases">
        <authorList>
            <person name="Palmer J.M."/>
        </authorList>
    </citation>
    <scope>NUCLEOTIDE SEQUENCE [LARGE SCALE GENOMIC DNA]</scope>
    <source>
        <strain evidence="9 10">MEX-2019</strain>
        <tissue evidence="9">Muscle</tissue>
    </source>
</reference>
<keyword evidence="10" id="KW-1185">Reference proteome</keyword>
<dbReference type="PANTHER" id="PTHR24031">
    <property type="entry name" value="RNA HELICASE"/>
    <property type="match status" value="1"/>
</dbReference>
<dbReference type="AlphaFoldDB" id="A0AAV9QS34"/>
<dbReference type="InterPro" id="IPR027417">
    <property type="entry name" value="P-loop_NTPase"/>
</dbReference>
<keyword evidence="2 6" id="KW-0378">Hydrolase</keyword>
<dbReference type="EMBL" id="JAHHUM010003050">
    <property type="protein sequence ID" value="KAK5598570.1"/>
    <property type="molecule type" value="Genomic_DNA"/>
</dbReference>
<dbReference type="SMART" id="SM00490">
    <property type="entry name" value="HELICc"/>
    <property type="match status" value="1"/>
</dbReference>
<comment type="catalytic activity">
    <reaction evidence="6">
        <text>ATP + H2O = ADP + phosphate + H(+)</text>
        <dbReference type="Rhea" id="RHEA:13065"/>
        <dbReference type="ChEBI" id="CHEBI:15377"/>
        <dbReference type="ChEBI" id="CHEBI:15378"/>
        <dbReference type="ChEBI" id="CHEBI:30616"/>
        <dbReference type="ChEBI" id="CHEBI:43474"/>
        <dbReference type="ChEBI" id="CHEBI:456216"/>
        <dbReference type="EC" id="3.6.4.13"/>
    </reaction>
</comment>
<comment type="similarity">
    <text evidence="6">Belongs to the DEAD box helicase family.</text>
</comment>
<dbReference type="CDD" id="cd18787">
    <property type="entry name" value="SF2_C_DEAD"/>
    <property type="match status" value="1"/>
</dbReference>
<dbReference type="EC" id="3.6.4.13" evidence="6"/>
<dbReference type="SUPFAM" id="SSF52540">
    <property type="entry name" value="P-loop containing nucleoside triphosphate hydrolases"/>
    <property type="match status" value="1"/>
</dbReference>
<evidence type="ECO:0000256" key="3">
    <source>
        <dbReference type="ARBA" id="ARBA00022806"/>
    </source>
</evidence>
<keyword evidence="5 6" id="KW-0694">RNA-binding</keyword>
<dbReference type="PROSITE" id="PS51194">
    <property type="entry name" value="HELICASE_CTER"/>
    <property type="match status" value="1"/>
</dbReference>
<evidence type="ECO:0000256" key="1">
    <source>
        <dbReference type="ARBA" id="ARBA00022741"/>
    </source>
</evidence>
<evidence type="ECO:0000259" key="8">
    <source>
        <dbReference type="PROSITE" id="PS51194"/>
    </source>
</evidence>
<feature type="domain" description="Helicase C-terminal" evidence="8">
    <location>
        <begin position="162"/>
        <end position="287"/>
    </location>
</feature>
<dbReference type="Pfam" id="PF00270">
    <property type="entry name" value="DEAD"/>
    <property type="match status" value="1"/>
</dbReference>
<evidence type="ECO:0000256" key="2">
    <source>
        <dbReference type="ARBA" id="ARBA00022801"/>
    </source>
</evidence>
<dbReference type="GO" id="GO:0003724">
    <property type="term" value="F:RNA helicase activity"/>
    <property type="evidence" value="ECO:0007669"/>
    <property type="project" value="UniProtKB-EC"/>
</dbReference>
<keyword evidence="3 6" id="KW-0347">Helicase</keyword>
<dbReference type="InterPro" id="IPR014001">
    <property type="entry name" value="Helicase_ATP-bd"/>
</dbReference>
<proteinExistence type="inferred from homology"/>
<evidence type="ECO:0000256" key="5">
    <source>
        <dbReference type="ARBA" id="ARBA00022884"/>
    </source>
</evidence>
<gene>
    <name evidence="9" type="primary">DDX51</name>
    <name evidence="9" type="ORF">CRENBAI_008204</name>
</gene>
<dbReference type="PROSITE" id="PS51192">
    <property type="entry name" value="HELICASE_ATP_BIND_1"/>
    <property type="match status" value="1"/>
</dbReference>
<evidence type="ECO:0000256" key="4">
    <source>
        <dbReference type="ARBA" id="ARBA00022840"/>
    </source>
</evidence>
<dbReference type="GO" id="GO:0005524">
    <property type="term" value="F:ATP binding"/>
    <property type="evidence" value="ECO:0007669"/>
    <property type="project" value="UniProtKB-UniRule"/>
</dbReference>
<dbReference type="PROSITE" id="PS00039">
    <property type="entry name" value="DEAD_ATP_HELICASE"/>
    <property type="match status" value="1"/>
</dbReference>
<dbReference type="InterPro" id="IPR011545">
    <property type="entry name" value="DEAD/DEAH_box_helicase_dom"/>
</dbReference>
<feature type="non-terminal residue" evidence="9">
    <location>
        <position position="1"/>
    </location>
</feature>
<evidence type="ECO:0000259" key="7">
    <source>
        <dbReference type="PROSITE" id="PS51192"/>
    </source>
</evidence>
<evidence type="ECO:0000313" key="10">
    <source>
        <dbReference type="Proteomes" id="UP001311232"/>
    </source>
</evidence>
<keyword evidence="4 6" id="KW-0067">ATP-binding</keyword>
<name>A0AAV9QS34_9TELE</name>
<comment type="domain">
    <text evidence="6">The Q motif is unique to and characteristic of the DEAD box family of RNA helicases and controls ATP binding and hydrolysis.</text>
</comment>
<dbReference type="InterPro" id="IPR000629">
    <property type="entry name" value="RNA-helicase_DEAD-box_CS"/>
</dbReference>
<dbReference type="InterPro" id="IPR001650">
    <property type="entry name" value="Helicase_C-like"/>
</dbReference>
<protein>
    <recommendedName>
        <fullName evidence="6">ATP-dependent RNA helicase</fullName>
        <ecNumber evidence="6">3.6.4.13</ecNumber>
    </recommendedName>
</protein>
<keyword evidence="1 6" id="KW-0547">Nucleotide-binding</keyword>
<dbReference type="Gene3D" id="3.40.50.300">
    <property type="entry name" value="P-loop containing nucleotide triphosphate hydrolases"/>
    <property type="match status" value="2"/>
</dbReference>
<feature type="domain" description="Helicase ATP-binding" evidence="7">
    <location>
        <begin position="1"/>
        <end position="120"/>
    </location>
</feature>
<evidence type="ECO:0000313" key="9">
    <source>
        <dbReference type="EMBL" id="KAK5598570.1"/>
    </source>
</evidence>
<organism evidence="9 10">
    <name type="scientific">Crenichthys baileyi</name>
    <name type="common">White River springfish</name>
    <dbReference type="NCBI Taxonomy" id="28760"/>
    <lineage>
        <taxon>Eukaryota</taxon>
        <taxon>Metazoa</taxon>
        <taxon>Chordata</taxon>
        <taxon>Craniata</taxon>
        <taxon>Vertebrata</taxon>
        <taxon>Euteleostomi</taxon>
        <taxon>Actinopterygii</taxon>
        <taxon>Neopterygii</taxon>
        <taxon>Teleostei</taxon>
        <taxon>Neoteleostei</taxon>
        <taxon>Acanthomorphata</taxon>
        <taxon>Ovalentaria</taxon>
        <taxon>Atherinomorphae</taxon>
        <taxon>Cyprinodontiformes</taxon>
        <taxon>Goodeidae</taxon>
        <taxon>Crenichthys</taxon>
    </lineage>
</organism>
<comment type="caution">
    <text evidence="9">The sequence shown here is derived from an EMBL/GenBank/DDBJ whole genome shotgun (WGS) entry which is preliminary data.</text>
</comment>
<comment type="function">
    <text evidence="6">RNA helicase.</text>
</comment>
<dbReference type="Proteomes" id="UP001311232">
    <property type="component" value="Unassembled WGS sequence"/>
</dbReference>
<evidence type="ECO:0000256" key="6">
    <source>
        <dbReference type="RuleBase" id="RU365068"/>
    </source>
</evidence>
<dbReference type="Pfam" id="PF00271">
    <property type="entry name" value="Helicase_C"/>
    <property type="match status" value="1"/>
</dbReference>
<sequence>GGVRCCAADIVVATPGRLVDHINKNSGLCLEHLRFLIIDEADRMIDSIHQSWLSLVVKAVYRSQAAPGARTLLRRTEPACITADSLSPAQMPLQKLLFSATLTQNPEKLQQLGLHQPQLFSSVHSTSSSTTADHTQKQDRFDFPQGLTEYYVPCTINKKPLLILHFILYLKLCPILCFTNSRQTAHRLCRLVQLFGGVQAAEFSSRLSPGERKNTLKDFEHGKIQLLISTDAAARGIDINGVKCVVNYDAPQYVRTYIHRVGRTARAGKAGLAFTFLLGVQKHLQRC</sequence>
<accession>A0AAV9QS34</accession>
<dbReference type="GO" id="GO:0003723">
    <property type="term" value="F:RNA binding"/>
    <property type="evidence" value="ECO:0007669"/>
    <property type="project" value="UniProtKB-UniRule"/>
</dbReference>